<dbReference type="PATRIC" id="fig|1441095.3.peg.176"/>
<accession>A0A0M4FNR3</accession>
<dbReference type="AlphaFoldDB" id="A0A0M4FNR3"/>
<dbReference type="EMBL" id="CP012600">
    <property type="protein sequence ID" value="ALC80297.1"/>
    <property type="molecule type" value="Genomic_DNA"/>
</dbReference>
<evidence type="ECO:0000256" key="1">
    <source>
        <dbReference type="SAM" id="Phobius"/>
    </source>
</evidence>
<keyword evidence="1" id="KW-0812">Transmembrane</keyword>
<organism evidence="2 3">
    <name type="scientific">Bacillus gobiensis</name>
    <dbReference type="NCBI Taxonomy" id="1441095"/>
    <lineage>
        <taxon>Bacteria</taxon>
        <taxon>Bacillati</taxon>
        <taxon>Bacillota</taxon>
        <taxon>Bacilli</taxon>
        <taxon>Bacillales</taxon>
        <taxon>Bacillaceae</taxon>
        <taxon>Bacillus</taxon>
    </lineage>
</organism>
<proteinExistence type="predicted"/>
<keyword evidence="1" id="KW-1133">Transmembrane helix</keyword>
<evidence type="ECO:0000313" key="2">
    <source>
        <dbReference type="EMBL" id="ALC80297.1"/>
    </source>
</evidence>
<gene>
    <name evidence="2" type="ORF">AM592_00785</name>
</gene>
<keyword evidence="1" id="KW-0472">Membrane</keyword>
<feature type="transmembrane region" description="Helical" evidence="1">
    <location>
        <begin position="21"/>
        <end position="45"/>
    </location>
</feature>
<reference evidence="3" key="1">
    <citation type="submission" date="2015-08" db="EMBL/GenBank/DDBJ databases">
        <title>Genome sequencing project for genomic taxonomy and phylogenomics of Bacillus-like bacteria.</title>
        <authorList>
            <person name="Liu B."/>
            <person name="Wang J."/>
            <person name="Zhu Y."/>
            <person name="Liu G."/>
            <person name="Chen Q."/>
            <person name="Chen Z."/>
            <person name="Lan J."/>
            <person name="Che J."/>
            <person name="Ge C."/>
            <person name="Shi H."/>
            <person name="Pan Z."/>
            <person name="Liu X."/>
        </authorList>
    </citation>
    <scope>NUCLEOTIDE SEQUENCE [LARGE SCALE GENOMIC DNA]</scope>
    <source>
        <strain evidence="3">FJAT-4402</strain>
    </source>
</reference>
<dbReference type="STRING" id="1441095.AM592_00785"/>
<dbReference type="Proteomes" id="UP000067625">
    <property type="component" value="Chromosome"/>
</dbReference>
<evidence type="ECO:0000313" key="3">
    <source>
        <dbReference type="Proteomes" id="UP000067625"/>
    </source>
</evidence>
<sequence length="111" mass="11529">MRQFLGIKTSITLIRLDNSAVPAALDASVVLVALAALFALTVLIASDVLTALDAEAAAEVIVEAIAGDDAEAIVAAVAAAEVNTFYFSYESIGCLRRSTCPLQNLLQGLFS</sequence>
<reference evidence="2 3" key="2">
    <citation type="journal article" date="2016" name="Int. J. Syst. Evol. Microbiol.">
        <title>Bacillus gobiensis sp. nov., isolated from a soil sample.</title>
        <authorList>
            <person name="Liu B."/>
            <person name="Liu G.H."/>
            <person name="Cetin S."/>
            <person name="Schumann P."/>
            <person name="Pan Z.Z."/>
            <person name="Chen Q.Q."/>
        </authorList>
    </citation>
    <scope>NUCLEOTIDE SEQUENCE [LARGE SCALE GENOMIC DNA]</scope>
    <source>
        <strain evidence="2 3">FJAT-4402</strain>
    </source>
</reference>
<keyword evidence="3" id="KW-1185">Reference proteome</keyword>
<protein>
    <submittedName>
        <fullName evidence="2">Uncharacterized protein</fullName>
    </submittedName>
</protein>
<name>A0A0M4FNR3_9BACI</name>